<dbReference type="Pfam" id="PF09361">
    <property type="entry name" value="Phasin_2"/>
    <property type="match status" value="1"/>
</dbReference>
<proteinExistence type="predicted"/>
<evidence type="ECO:0000313" key="2">
    <source>
        <dbReference type="EMBL" id="SHK21417.1"/>
    </source>
</evidence>
<accession>A0A1M6QN14</accession>
<dbReference type="Proteomes" id="UP000184387">
    <property type="component" value="Unassembled WGS sequence"/>
</dbReference>
<dbReference type="OrthoDB" id="7279165at2"/>
<protein>
    <submittedName>
        <fullName evidence="2">Phasin protein</fullName>
    </submittedName>
</protein>
<name>A0A1M6QN14_9PROT</name>
<dbReference type="AlphaFoldDB" id="A0A1M6QN14"/>
<organism evidence="2 3">
    <name type="scientific">Muricoccus roseus</name>
    <dbReference type="NCBI Taxonomy" id="198092"/>
    <lineage>
        <taxon>Bacteria</taxon>
        <taxon>Pseudomonadati</taxon>
        <taxon>Pseudomonadota</taxon>
        <taxon>Alphaproteobacteria</taxon>
        <taxon>Acetobacterales</taxon>
        <taxon>Roseomonadaceae</taxon>
        <taxon>Muricoccus</taxon>
    </lineage>
</organism>
<dbReference type="RefSeq" id="WP_073139053.1">
    <property type="nucleotide sequence ID" value="NZ_FQZF01000037.1"/>
</dbReference>
<dbReference type="EMBL" id="FQZF01000037">
    <property type="protein sequence ID" value="SHK21417.1"/>
    <property type="molecule type" value="Genomic_DNA"/>
</dbReference>
<feature type="domain" description="Phasin" evidence="1">
    <location>
        <begin position="37"/>
        <end position="96"/>
    </location>
</feature>
<dbReference type="InterPro" id="IPR018968">
    <property type="entry name" value="Phasin"/>
</dbReference>
<reference evidence="2 3" key="1">
    <citation type="submission" date="2016-11" db="EMBL/GenBank/DDBJ databases">
        <authorList>
            <person name="Jaros S."/>
            <person name="Januszkiewicz K."/>
            <person name="Wedrychowicz H."/>
        </authorList>
    </citation>
    <scope>NUCLEOTIDE SEQUENCE [LARGE SCALE GENOMIC DNA]</scope>
    <source>
        <strain evidence="2 3">DSM 14916</strain>
    </source>
</reference>
<evidence type="ECO:0000313" key="3">
    <source>
        <dbReference type="Proteomes" id="UP000184387"/>
    </source>
</evidence>
<keyword evidence="3" id="KW-1185">Reference proteome</keyword>
<dbReference type="STRING" id="198092.SAMN02745194_04445"/>
<gene>
    <name evidence="2" type="ORF">SAMN02745194_04445</name>
</gene>
<sequence>MAEKKIEGGTEIMTAVGLDWLKPFSEAPTALYTNLYHESFGALARALQAQADFARKLSECKGPAEALACQFDFLRSASTTCADEARRSFQSLQSALTSASGT</sequence>
<evidence type="ECO:0000259" key="1">
    <source>
        <dbReference type="Pfam" id="PF09361"/>
    </source>
</evidence>